<dbReference type="InterPro" id="IPR018490">
    <property type="entry name" value="cNMP-bd_dom_sf"/>
</dbReference>
<dbReference type="Gene3D" id="2.60.120.10">
    <property type="entry name" value="Jelly Rolls"/>
    <property type="match status" value="1"/>
</dbReference>
<keyword evidence="7" id="KW-1185">Reference proteome</keyword>
<dbReference type="PANTHER" id="PTHR24567">
    <property type="entry name" value="CRP FAMILY TRANSCRIPTIONAL REGULATORY PROTEIN"/>
    <property type="match status" value="1"/>
</dbReference>
<dbReference type="InterPro" id="IPR014710">
    <property type="entry name" value="RmlC-like_jellyroll"/>
</dbReference>
<sequence length="216" mass="23815">MDSAAGALPPDTDWPDTLRPLLERGQTRRYRKGTLLIEEGDLGDTLFIVLSGKVKSFSTDARDREIVYGIYGPGEYLGEMSLDGGPRSASVITLEPTVCVVVTRKTLRDHIAASPEFAFELLARVIRRARLATQTARNMALLDVYGRLAALLAELSEPQPDGSRTIAERLTHAALASRVGCSREMVSRLMKDLERGGYLLRQGRGLVLPRPLPARW</sequence>
<evidence type="ECO:0000259" key="5">
    <source>
        <dbReference type="PROSITE" id="PS51063"/>
    </source>
</evidence>
<dbReference type="RefSeq" id="WP_316701256.1">
    <property type="nucleotide sequence ID" value="NZ_CP136336.1"/>
</dbReference>
<evidence type="ECO:0000256" key="1">
    <source>
        <dbReference type="ARBA" id="ARBA00023015"/>
    </source>
</evidence>
<dbReference type="EMBL" id="CP136336">
    <property type="protein sequence ID" value="WOB08489.1"/>
    <property type="molecule type" value="Genomic_DNA"/>
</dbReference>
<evidence type="ECO:0000259" key="4">
    <source>
        <dbReference type="PROSITE" id="PS50042"/>
    </source>
</evidence>
<dbReference type="SUPFAM" id="SSF46785">
    <property type="entry name" value="Winged helix' DNA-binding domain"/>
    <property type="match status" value="1"/>
</dbReference>
<dbReference type="InterPro" id="IPR018488">
    <property type="entry name" value="cNMP-bd_CS"/>
</dbReference>
<feature type="domain" description="HTH crp-type" evidence="5">
    <location>
        <begin position="142"/>
        <end position="212"/>
    </location>
</feature>
<organism evidence="6 7">
    <name type="scientific">Piscinibacter gummiphilus</name>
    <dbReference type="NCBI Taxonomy" id="946333"/>
    <lineage>
        <taxon>Bacteria</taxon>
        <taxon>Pseudomonadati</taxon>
        <taxon>Pseudomonadota</taxon>
        <taxon>Betaproteobacteria</taxon>
        <taxon>Burkholderiales</taxon>
        <taxon>Sphaerotilaceae</taxon>
        <taxon>Piscinibacter</taxon>
    </lineage>
</organism>
<dbReference type="PROSITE" id="PS00888">
    <property type="entry name" value="CNMP_BINDING_1"/>
    <property type="match status" value="1"/>
</dbReference>
<name>A0ABZ0D1A1_9BURK</name>
<dbReference type="SMART" id="SM00100">
    <property type="entry name" value="cNMP"/>
    <property type="match status" value="1"/>
</dbReference>
<dbReference type="PRINTS" id="PR00103">
    <property type="entry name" value="CAMPKINASE"/>
</dbReference>
<dbReference type="InterPro" id="IPR036390">
    <property type="entry name" value="WH_DNA-bd_sf"/>
</dbReference>
<dbReference type="InterPro" id="IPR050397">
    <property type="entry name" value="Env_Response_Regulators"/>
</dbReference>
<feature type="domain" description="Cyclic nucleotide-binding" evidence="4">
    <location>
        <begin position="15"/>
        <end position="128"/>
    </location>
</feature>
<dbReference type="PANTHER" id="PTHR24567:SF74">
    <property type="entry name" value="HTH-TYPE TRANSCRIPTIONAL REGULATOR ARCR"/>
    <property type="match status" value="1"/>
</dbReference>
<dbReference type="InterPro" id="IPR000595">
    <property type="entry name" value="cNMP-bd_dom"/>
</dbReference>
<dbReference type="PROSITE" id="PS51063">
    <property type="entry name" value="HTH_CRP_2"/>
    <property type="match status" value="1"/>
</dbReference>
<accession>A0ABZ0D1A1</accession>
<dbReference type="SUPFAM" id="SSF51206">
    <property type="entry name" value="cAMP-binding domain-like"/>
    <property type="match status" value="1"/>
</dbReference>
<dbReference type="InterPro" id="IPR036388">
    <property type="entry name" value="WH-like_DNA-bd_sf"/>
</dbReference>
<keyword evidence="1" id="KW-0805">Transcription regulation</keyword>
<evidence type="ECO:0000256" key="3">
    <source>
        <dbReference type="ARBA" id="ARBA00023163"/>
    </source>
</evidence>
<dbReference type="SMART" id="SM00419">
    <property type="entry name" value="HTH_CRP"/>
    <property type="match status" value="1"/>
</dbReference>
<reference evidence="6 7" key="1">
    <citation type="submission" date="2023-10" db="EMBL/GenBank/DDBJ databases">
        <title>Bacteria for the degradation of biodegradable plastic PBAT(Polybutylene adipate terephthalate).</title>
        <authorList>
            <person name="Weon H.-Y."/>
            <person name="Yeon J."/>
        </authorList>
    </citation>
    <scope>NUCLEOTIDE SEQUENCE [LARGE SCALE GENOMIC DNA]</scope>
    <source>
        <strain evidence="6 7">SBD 7-3</strain>
    </source>
</reference>
<dbReference type="InterPro" id="IPR012318">
    <property type="entry name" value="HTH_CRP"/>
</dbReference>
<evidence type="ECO:0000256" key="2">
    <source>
        <dbReference type="ARBA" id="ARBA00023125"/>
    </source>
</evidence>
<keyword evidence="3" id="KW-0804">Transcription</keyword>
<dbReference type="CDD" id="cd00038">
    <property type="entry name" value="CAP_ED"/>
    <property type="match status" value="1"/>
</dbReference>
<keyword evidence="2" id="KW-0238">DNA-binding</keyword>
<gene>
    <name evidence="6" type="ORF">RXV79_00205</name>
</gene>
<dbReference type="Pfam" id="PF00027">
    <property type="entry name" value="cNMP_binding"/>
    <property type="match status" value="1"/>
</dbReference>
<dbReference type="Gene3D" id="1.10.10.10">
    <property type="entry name" value="Winged helix-like DNA-binding domain superfamily/Winged helix DNA-binding domain"/>
    <property type="match status" value="1"/>
</dbReference>
<evidence type="ECO:0000313" key="7">
    <source>
        <dbReference type="Proteomes" id="UP001303946"/>
    </source>
</evidence>
<proteinExistence type="predicted"/>
<dbReference type="Pfam" id="PF13545">
    <property type="entry name" value="HTH_Crp_2"/>
    <property type="match status" value="1"/>
</dbReference>
<dbReference type="Proteomes" id="UP001303946">
    <property type="component" value="Chromosome"/>
</dbReference>
<evidence type="ECO:0000313" key="6">
    <source>
        <dbReference type="EMBL" id="WOB08489.1"/>
    </source>
</evidence>
<dbReference type="PROSITE" id="PS50042">
    <property type="entry name" value="CNMP_BINDING_3"/>
    <property type="match status" value="1"/>
</dbReference>
<protein>
    <submittedName>
        <fullName evidence="6">Crp/Fnr family transcriptional regulator</fullName>
    </submittedName>
</protein>